<dbReference type="GO" id="GO:0016757">
    <property type="term" value="F:glycosyltransferase activity"/>
    <property type="evidence" value="ECO:0007669"/>
    <property type="project" value="UniProtKB-KW"/>
</dbReference>
<proteinExistence type="inferred from homology"/>
<organism evidence="6">
    <name type="scientific">Escherichia coli</name>
    <dbReference type="NCBI Taxonomy" id="562"/>
    <lineage>
        <taxon>Bacteria</taxon>
        <taxon>Pseudomonadati</taxon>
        <taxon>Pseudomonadota</taxon>
        <taxon>Gammaproteobacteria</taxon>
        <taxon>Enterobacterales</taxon>
        <taxon>Enterobacteriaceae</taxon>
        <taxon>Escherichia</taxon>
    </lineage>
</organism>
<dbReference type="RefSeq" id="WP_046880204.1">
    <property type="nucleotide sequence ID" value="NZ_BFIR01000121.1"/>
</dbReference>
<dbReference type="EMBL" id="KJ778788">
    <property type="protein sequence ID" value="AIG62630.1"/>
    <property type="molecule type" value="Genomic_DNA"/>
</dbReference>
<comment type="similarity">
    <text evidence="1">Belongs to the glycosyltransferase 2 family.</text>
</comment>
<evidence type="ECO:0000256" key="2">
    <source>
        <dbReference type="ARBA" id="ARBA00022676"/>
    </source>
</evidence>
<dbReference type="CDD" id="cd04185">
    <property type="entry name" value="GT_2_like_b"/>
    <property type="match status" value="1"/>
</dbReference>
<dbReference type="Pfam" id="PF00535">
    <property type="entry name" value="Glycos_transf_2"/>
    <property type="match status" value="1"/>
</dbReference>
<keyword evidence="3 6" id="KW-0808">Transferase</keyword>
<protein>
    <submittedName>
        <fullName evidence="5">Galactofuranosyl transferase</fullName>
    </submittedName>
    <submittedName>
        <fullName evidence="6">Putative glycosyltransferase</fullName>
    </submittedName>
</protein>
<dbReference type="EMBL" id="AB812043">
    <property type="protein sequence ID" value="BAQ01422.1"/>
    <property type="molecule type" value="Genomic_DNA"/>
</dbReference>
<dbReference type="AlphaFoldDB" id="A0A0A8J5Y3"/>
<evidence type="ECO:0000256" key="1">
    <source>
        <dbReference type="ARBA" id="ARBA00006739"/>
    </source>
</evidence>
<accession>A0A0A8J5Y3</accession>
<dbReference type="PANTHER" id="PTHR43179">
    <property type="entry name" value="RHAMNOSYLTRANSFERASE WBBL"/>
    <property type="match status" value="1"/>
</dbReference>
<reference evidence="5" key="2">
    <citation type="journal article" date="2016" name="PLoS ONE">
        <title>Comparison of O-Antigen Gene Clusters of All O-Serogroups of Escherichia coli and Proposal for Adopting a New Nomenclature for O-Typing.</title>
        <authorList>
            <person name="DebRoy C."/>
            <person name="Fratamico P.M."/>
            <person name="Yan X."/>
            <person name="Baranzoni G."/>
            <person name="Liu Y."/>
            <person name="Needleman D.S."/>
            <person name="Tebbs R."/>
            <person name="O'Connell C.D."/>
            <person name="Allred A."/>
            <person name="Swimley M."/>
            <person name="Mwangi M."/>
            <person name="Kapur V."/>
            <person name="Raygoza Garay J.A."/>
            <person name="Roberts E.L."/>
            <person name="Katani R."/>
        </authorList>
    </citation>
    <scope>NUCLEOTIDE SEQUENCE</scope>
    <source>
        <strain evidence="5">H 319</strain>
    </source>
</reference>
<feature type="domain" description="Glycosyltransferase 2-like" evidence="4">
    <location>
        <begin position="9"/>
        <end position="113"/>
    </location>
</feature>
<reference evidence="6" key="1">
    <citation type="journal article" date="2014" name="DNA Res.">
        <title>A complete view of the genetic diversity of the Escherichia coli O-antigen biosynthesis gene cluster.</title>
        <authorList>
            <person name="Iguchi A."/>
            <person name="Iyoda S."/>
            <person name="Kikuchi T."/>
            <person name="Ogura Y."/>
            <person name="Katsura K."/>
            <person name="Ohnishi M."/>
            <person name="Hayashi T."/>
            <person name="Thomson N.R."/>
        </authorList>
    </citation>
    <scope>NUCLEOTIDE SEQUENCE</scope>
    <source>
        <strain evidence="6">H319</strain>
    </source>
</reference>
<sequence length="307" mass="35149">MNTHKVIAVIVTYRRKNFLDKVLSALLNQTVPLHKVIVVDNNSSDGTDDIVKEYINKFPEVISYHNTHENLGGAGGFYTGMKLIEKYNYNYDYAWLMDDDLIPNNDCLEIMLTANIKGIIQPMRFNLDGSCAELSALKYDLNSFFRLKPKGDTVKDFVASNPLLPDFINIETVPFEGPLIHKDIVTAVGLPDPRFFIFGDDTDYSIRTLKLNYPIICMPRARASRLLINNQRNDLLSWKGFFMLRNLFHLYFKHGNGYIARTKPYIIAVCYLLLCLVKGNFKQSLITVDALKSARLLMNNDKYKPKA</sequence>
<evidence type="ECO:0000313" key="6">
    <source>
        <dbReference type="EMBL" id="BAQ01422.1"/>
    </source>
</evidence>
<evidence type="ECO:0000313" key="5">
    <source>
        <dbReference type="EMBL" id="AIG62630.1"/>
    </source>
</evidence>
<name>A0A0A8J5Y3_ECOLX</name>
<gene>
    <name evidence="5" type="primary">glfT1</name>
</gene>
<dbReference type="PATRIC" id="fig|562.7257.peg.300"/>
<evidence type="ECO:0000259" key="4">
    <source>
        <dbReference type="Pfam" id="PF00535"/>
    </source>
</evidence>
<keyword evidence="2" id="KW-0328">Glycosyltransferase</keyword>
<dbReference type="InterPro" id="IPR029044">
    <property type="entry name" value="Nucleotide-diphossugar_trans"/>
</dbReference>
<evidence type="ECO:0000256" key="3">
    <source>
        <dbReference type="ARBA" id="ARBA00022679"/>
    </source>
</evidence>
<dbReference type="InterPro" id="IPR001173">
    <property type="entry name" value="Glyco_trans_2-like"/>
</dbReference>
<dbReference type="Gene3D" id="3.90.550.10">
    <property type="entry name" value="Spore Coat Polysaccharide Biosynthesis Protein SpsA, Chain A"/>
    <property type="match status" value="1"/>
</dbReference>
<dbReference type="SUPFAM" id="SSF53448">
    <property type="entry name" value="Nucleotide-diphospho-sugar transferases"/>
    <property type="match status" value="1"/>
</dbReference>
<dbReference type="PANTHER" id="PTHR43179:SF12">
    <property type="entry name" value="GALACTOFURANOSYLTRANSFERASE GLFT2"/>
    <property type="match status" value="1"/>
</dbReference>